<feature type="compositionally biased region" description="Polar residues" evidence="1">
    <location>
        <begin position="1962"/>
        <end position="1985"/>
    </location>
</feature>
<feature type="compositionally biased region" description="Acidic residues" evidence="1">
    <location>
        <begin position="843"/>
        <end position="863"/>
    </location>
</feature>
<dbReference type="Pfam" id="PF15447">
    <property type="entry name" value="NTS"/>
    <property type="match status" value="1"/>
</dbReference>
<dbReference type="Gene3D" id="1.10.1900.40">
    <property type="entry name" value="Acidic terminal segments, variant surface antigen of PfEMP1"/>
    <property type="match status" value="2"/>
</dbReference>
<feature type="region of interest" description="Disordered" evidence="1">
    <location>
        <begin position="990"/>
        <end position="1028"/>
    </location>
</feature>
<dbReference type="Pfam" id="PF22672">
    <property type="entry name" value="DBL_C"/>
    <property type="match status" value="2"/>
</dbReference>
<dbReference type="InterPro" id="IPR042202">
    <property type="entry name" value="Duffy-ag-bd_sf"/>
</dbReference>
<dbReference type="Gene3D" id="1.20.58.1930">
    <property type="match status" value="1"/>
</dbReference>
<dbReference type="Proteomes" id="UP000027581">
    <property type="component" value="Unassembled WGS sequence"/>
</dbReference>
<dbReference type="InterPro" id="IPR029211">
    <property type="entry name" value="PfEMP1_ATS"/>
</dbReference>
<reference evidence="8" key="2">
    <citation type="submission" date="2014-05" db="EMBL/GenBank/DDBJ databases">
        <title>The genome sequences of chimpanzee malaria parasites reveal the path to human adaptation.</title>
        <authorList>
            <person name="Otto T.D."/>
            <person name="Rayner J.C."/>
            <person name="Boehme U."/>
            <person name="Pain A."/>
            <person name="Spottiswoode N."/>
            <person name="Sanders M."/>
            <person name="Quail M."/>
            <person name="Ollomo B."/>
            <person name="Renaud F."/>
            <person name="Thomas A.W."/>
            <person name="Prugnolle F."/>
            <person name="Conway D.J."/>
            <person name="Newbold C."/>
            <person name="Berriman M."/>
        </authorList>
    </citation>
    <scope>NUCLEOTIDE SEQUENCE [LARGE SCALE GENOMIC DNA]</scope>
    <source>
        <strain evidence="8">CDC</strain>
    </source>
</reference>
<dbReference type="EMBL" id="HG810492">
    <property type="protein sequence ID" value="CDO61740.1"/>
    <property type="molecule type" value="Genomic_DNA"/>
</dbReference>
<dbReference type="GO" id="GO:0046789">
    <property type="term" value="F:host cell surface receptor binding"/>
    <property type="evidence" value="ECO:0007669"/>
    <property type="project" value="InterPro"/>
</dbReference>
<feature type="domain" description="Cysteine-rich interdomain region 1 gamma" evidence="6">
    <location>
        <begin position="1479"/>
        <end position="1529"/>
    </location>
</feature>
<dbReference type="Pfam" id="PF05424">
    <property type="entry name" value="Duffy_binding"/>
    <property type="match status" value="2"/>
</dbReference>
<dbReference type="Pfam" id="PF03011">
    <property type="entry name" value="PFEMP"/>
    <property type="match status" value="2"/>
</dbReference>
<feature type="domain" description="Plasmodium falciparum erythrocyte membrane protein-1 N-terminal segment" evidence="5">
    <location>
        <begin position="12"/>
        <end position="47"/>
    </location>
</feature>
<feature type="region of interest" description="Disordered" evidence="1">
    <location>
        <begin position="1057"/>
        <end position="1086"/>
    </location>
</feature>
<dbReference type="InterPro" id="IPR008602">
    <property type="entry name" value="Duffy-antigen-binding"/>
</dbReference>
<evidence type="ECO:0000259" key="2">
    <source>
        <dbReference type="Pfam" id="PF03011"/>
    </source>
</evidence>
<gene>
    <name evidence="8" type="primary">VAR</name>
    <name evidence="8" type="ORF">PRCDC_0037500</name>
</gene>
<feature type="compositionally biased region" description="Basic and acidic residues" evidence="1">
    <location>
        <begin position="1057"/>
        <end position="1069"/>
    </location>
</feature>
<dbReference type="InterPro" id="IPR004258">
    <property type="entry name" value="DBL"/>
</dbReference>
<organism evidence="8 9">
    <name type="scientific">Plasmodium reichenowi</name>
    <dbReference type="NCBI Taxonomy" id="5854"/>
    <lineage>
        <taxon>Eukaryota</taxon>
        <taxon>Sar</taxon>
        <taxon>Alveolata</taxon>
        <taxon>Apicomplexa</taxon>
        <taxon>Aconoidasida</taxon>
        <taxon>Haemosporida</taxon>
        <taxon>Plasmodiidae</taxon>
        <taxon>Plasmodium</taxon>
        <taxon>Plasmodium (Laverania)</taxon>
    </lineage>
</organism>
<keyword evidence="9" id="KW-1185">Reference proteome</keyword>
<feature type="compositionally biased region" description="Acidic residues" evidence="1">
    <location>
        <begin position="1697"/>
        <end position="1712"/>
    </location>
</feature>
<feature type="compositionally biased region" description="Acidic residues" evidence="1">
    <location>
        <begin position="1743"/>
        <end position="1754"/>
    </location>
</feature>
<reference evidence="8" key="1">
    <citation type="submission" date="2014-01" db="EMBL/GenBank/DDBJ databases">
        <authorList>
            <person name="Aslett M."/>
        </authorList>
    </citation>
    <scope>NUCLEOTIDE SEQUENCE</scope>
    <source>
        <strain evidence="8">CDC</strain>
    </source>
</reference>
<feature type="compositionally biased region" description="Polar residues" evidence="1">
    <location>
        <begin position="1011"/>
        <end position="1028"/>
    </location>
</feature>
<feature type="region of interest" description="Disordered" evidence="1">
    <location>
        <begin position="2206"/>
        <end position="2225"/>
    </location>
</feature>
<feature type="compositionally biased region" description="Basic and acidic residues" evidence="1">
    <location>
        <begin position="1725"/>
        <end position="1735"/>
    </location>
</feature>
<feature type="region of interest" description="Disordered" evidence="1">
    <location>
        <begin position="1147"/>
        <end position="1175"/>
    </location>
</feature>
<feature type="region of interest" description="Disordered" evidence="1">
    <location>
        <begin position="1958"/>
        <end position="1988"/>
    </location>
</feature>
<dbReference type="PhylomeDB" id="A0A060RQC7"/>
<evidence type="ECO:0000259" key="3">
    <source>
        <dbReference type="Pfam" id="PF05424"/>
    </source>
</evidence>
<feature type="compositionally biased region" description="Polar residues" evidence="1">
    <location>
        <begin position="928"/>
        <end position="941"/>
    </location>
</feature>
<evidence type="ECO:0000256" key="1">
    <source>
        <dbReference type="SAM" id="MobiDB-lite"/>
    </source>
</evidence>
<feature type="region of interest" description="Disordered" evidence="1">
    <location>
        <begin position="2068"/>
        <end position="2112"/>
    </location>
</feature>
<evidence type="ECO:0000259" key="4">
    <source>
        <dbReference type="Pfam" id="PF15445"/>
    </source>
</evidence>
<dbReference type="VEuPathDB" id="PlasmoDB:PRG01_0400100"/>
<feature type="domain" description="Duffy-binding-like" evidence="2">
    <location>
        <begin position="1546"/>
        <end position="1685"/>
    </location>
</feature>
<dbReference type="FunFam" id="1.20.58.830:FF:000003">
    <property type="entry name" value="Erythrocyte membrane protein 1, PfEMP1"/>
    <property type="match status" value="1"/>
</dbReference>
<feature type="compositionally biased region" description="Low complexity" evidence="1">
    <location>
        <begin position="1161"/>
        <end position="1170"/>
    </location>
</feature>
<dbReference type="VEuPathDB" id="PlasmoDB:PRG01_0403500"/>
<feature type="compositionally biased region" description="Polar residues" evidence="1">
    <location>
        <begin position="2208"/>
        <end position="2225"/>
    </location>
</feature>
<evidence type="ECO:0000313" key="8">
    <source>
        <dbReference type="EMBL" id="CDO61740.1"/>
    </source>
</evidence>
<dbReference type="Gene3D" id="1.20.1310.20">
    <property type="entry name" value="Duffy-antigen binding domain"/>
    <property type="match status" value="2"/>
</dbReference>
<feature type="domain" description="Duffy-antigen binding" evidence="3">
    <location>
        <begin position="972"/>
        <end position="1204"/>
    </location>
</feature>
<evidence type="ECO:0000259" key="5">
    <source>
        <dbReference type="Pfam" id="PF15447"/>
    </source>
</evidence>
<dbReference type="InterPro" id="IPR041480">
    <property type="entry name" value="CIDR1_gamma"/>
</dbReference>
<feature type="region of interest" description="Disordered" evidence="1">
    <location>
        <begin position="819"/>
        <end position="889"/>
    </location>
</feature>
<feature type="compositionally biased region" description="Basic and acidic residues" evidence="1">
    <location>
        <begin position="1756"/>
        <end position="1766"/>
    </location>
</feature>
<dbReference type="Gene3D" id="1.20.58.830">
    <property type="match status" value="3"/>
</dbReference>
<dbReference type="InterPro" id="IPR029210">
    <property type="entry name" value="PfEMP1_NTS"/>
</dbReference>
<dbReference type="InterPro" id="IPR044932">
    <property type="entry name" value="PfEMP1_ATS_sf"/>
</dbReference>
<feature type="region of interest" description="Disordered" evidence="1">
    <location>
        <begin position="418"/>
        <end position="437"/>
    </location>
</feature>
<evidence type="ECO:0000313" key="9">
    <source>
        <dbReference type="Proteomes" id="UP000027581"/>
    </source>
</evidence>
<protein>
    <submittedName>
        <fullName evidence="8">Erythrocyte membrane protein 1, EMP1</fullName>
    </submittedName>
</protein>
<feature type="compositionally biased region" description="Pro residues" evidence="1">
    <location>
        <begin position="1789"/>
        <end position="1819"/>
    </location>
</feature>
<feature type="compositionally biased region" description="Basic and acidic residues" evidence="1">
    <location>
        <begin position="943"/>
        <end position="954"/>
    </location>
</feature>
<dbReference type="VEuPathDB" id="PlasmoDB:PRCDC_0037500"/>
<dbReference type="Pfam" id="PF15445">
    <property type="entry name" value="ATS"/>
    <property type="match status" value="1"/>
</dbReference>
<dbReference type="SUPFAM" id="SSF140924">
    <property type="entry name" value="Duffy binding domain-like"/>
    <property type="match status" value="4"/>
</dbReference>
<evidence type="ECO:0000259" key="6">
    <source>
        <dbReference type="Pfam" id="PF18562"/>
    </source>
</evidence>
<dbReference type="FunFam" id="1.20.58.1930:FF:000001">
    <property type="entry name" value="Erythrocyte membrane protein 1, PfEMP1"/>
    <property type="match status" value="1"/>
</dbReference>
<feature type="domain" description="Duffy-binding-like" evidence="7">
    <location>
        <begin position="333"/>
        <end position="490"/>
    </location>
</feature>
<dbReference type="GO" id="GO:0016020">
    <property type="term" value="C:membrane"/>
    <property type="evidence" value="ECO:0007669"/>
    <property type="project" value="InterPro"/>
</dbReference>
<evidence type="ECO:0000259" key="7">
    <source>
        <dbReference type="Pfam" id="PF22672"/>
    </source>
</evidence>
<sequence length="2314" mass="261516">MGGNNGGGTNKTAKEVLDEFGQKVYDQVKNGEAKNYISDLKGNLTSSTFFGGETAYSTNTCQLVDDYGIKTIGTGTSSDPCGNGKDVKNEERFSNTLGGQCTDSKMRNDGKGACAPYRRLSLCNKNLEYLNNYKSNTSKHYLLAKVCYAAKHEGESLKSYHAQHKQTNPDSQLCTALARSFADIGDIIRGKDLFRGNDEEKKQRKQLDNNLKTIFGNIYKELTTNGQKPAKDYYKDGEKDGNYYKLREDWWTANRDQVWEAITCKADVGNKYFHATCKSSGGGSSETREQARDKCRCPNSSNLGKKAGKASDDVNIVPTYFDYVPQYLRWFEEWAEDFCRLRKHKLRNAIKNCRGEENDKYCDINRHNCEQTIRGNYVFDEQEECHKCFLACSHFVKWIDNQKEEFLKQRNKYETEISNSGSGVASGGGARRKKRAATTSNYDGYEKKFHNEFKSTYSDVNVFLGLLNNETTCKENAEIEEGGKISFENVDRGVASGDKNGDIVGDSSNKTFYRTKYCEACPWCGAEKKGGKWRHKNDTDCGQGNDYRNYKNTDIPILTGDKTKSDMVQKYKRVCDANGGKGSGGTAVSGDNSDNATTSYCGGTNNNDKDPSLCEKWICYYKKNENDGGSGDINFCVLQDDKASTSKRTDKSYNAFFWDWVYHMLHDSVDWRKQLGSCINNNTNENTCKNPKKCNKECGCFEKWVKQKKTEWTKIKEHFEKQEDIKDKTQCNPFVTLEYLFMNDELLKSIKDTHADAKDDEIKNIEEMLNQAGVDGDGAFGALGGGDQCTEGANGKENTKIDEFLDKEEKEAKDCLQKQEECQRKKQQPKENPALRSLPPREPEEEEEEEEESESETEEDPQEESTKEVSPDEGSQPKETTTTDKSVDVCQIVGNALTGGDLNDACRQKYGKNAPSSWKCIPTEKPNVGTTSERGAGSSSKGETGERGRRVTREAVRIKTTVDSSSSSSGAICIPPRRRRLYVGKLTQWAEKQSQGEGSEPQVVSGEAAASQLNGQSTSAPQSPSNSRADGLLQAFVESAAVETFFLWDRYKKIKEKEKQEETEREKELVIGQTSEDPEQKKLQDEGEIPDEFLRQMFYTLGDYRDILFSGINDDSTKSSTYNDILRGDNEIREREKTIKEMLKKFFENGGNPPKKPGPPSTGSIPPSTTVKDPRETWWETNGPHIWKGMICSLTYKDSGSADKPPKHLDKVEKALFGNKTLTPGILTVPGGTLGIPGNKGAYETQYKYDEVTIGGITTEAIQTGESNRNAAQGTLLTDFIKRPFFFRWLEEWADEFCRKQKHKLYIIEKDCRGKDGISKICSGDGLDCNEEVPDKKDIFKYFDCSTCAKSCGFYRRWIERKKYEFDKQKERYVNESKDVDSNKDDNGFSTLLKQKYPEAKDFLNRLKNGPCKKDNGEDEIEFNEQSATFKHTKHCDPCSQFKVKCEKGSCRGSVRKEECKKKTITPGDIENSNVPHGNVVMLVSGKNTNGFPEELKSSCEHAGIFKGIRKDEWECRNVCGLDICTLEKNNRNAAAVHEHITVKEFLKRWLETFFEDYNKINKKLETCTKNEDGSPCIKGCVEKWVDMKREEWQNINEKYIQEYTKKNGDDGNTLTSFLDTFIPQTHVKKATGSCPTLEAFEKSSHCAIDASSEKNKEEKKKDVVECLLKKLEKKIEECQSKHSGKLENCGDNSTPVEDDDPFEEEDPDPDPENMRPNICPTQQEEVKEKDECKADVPQPDIKEEEEEKEEPATEDSGKEPTEEKPSASPSSPAEDSEKAKEKPDVQPSQPPVPAPQEPPPSAPVTPRPPPPEPQPPSKPVEENPFNHPYVIPALSSSTLMWSIGISFAALTYWLLKKKTKRPVDLFSVLEIPQNDYGIPTLKSKNRYIPYKSAQYRGKRYIYIEGDSGTDSGYTDHYSDITSSSESEYEEFDINDIYVPGSPKYKTLIEVVLEPSKRDTQSGDTIPNSGDTISNSGNTIPTSDIPSPITDEVWNTLKDEFISNMLQNEQPNDVPNDYTSGDIPTNTHPNTLYFDKPDEKPFIMSIHDRNLLSGEEYNYDMTTTNGQNDLYSGIDPKRGDNVSYSDKNGPYSDKNNSYSGTKDPYSGTKGPYSDKHYPYSGIDLINDTLNGDYDIYDEILKRKENELFGTNNVKHTSTHSVVLPTNSDPIHNQLDLFHKWLDRHRNMFEKLDNKVDILNQLKEEWDNDNNSGLTHTSSNIPSDENSIKNVLNTDVSIQIDMDTNQVDDIYLDTYPEKYTVDNINPNQTFPSNPNSVENNTYVNTPTNVQIEMNIVNNTKEIFEEEYPISDIWNI</sequence>
<feature type="domain" description="Duffy-binding-like" evidence="7">
    <location>
        <begin position="1292"/>
        <end position="1434"/>
    </location>
</feature>
<feature type="region of interest" description="Disordered" evidence="1">
    <location>
        <begin position="909"/>
        <end position="954"/>
    </location>
</feature>
<proteinExistence type="predicted"/>
<feature type="domain" description="Plasmodium falciparum erythrocyte membrane protein 1 acidic terminal segment" evidence="4">
    <location>
        <begin position="1839"/>
        <end position="2314"/>
    </location>
</feature>
<feature type="domain" description="Duffy-binding-like" evidence="2">
    <location>
        <begin position="656"/>
        <end position="821"/>
    </location>
</feature>
<feature type="compositionally biased region" description="Basic and acidic residues" evidence="1">
    <location>
        <begin position="1776"/>
        <end position="1785"/>
    </location>
</feature>
<name>A0A060RQC7_PLARE</name>
<feature type="domain" description="Duffy-antigen binding" evidence="3">
    <location>
        <begin position="112"/>
        <end position="329"/>
    </location>
</feature>
<accession>A0A060RQC7</accession>
<dbReference type="FunFam" id="1.10.1900.40:FF:000005">
    <property type="entry name" value="Erythrocyte membrane protein 1, PfEMP1"/>
    <property type="match status" value="1"/>
</dbReference>
<dbReference type="InterPro" id="IPR054595">
    <property type="entry name" value="DBL_C"/>
</dbReference>
<dbReference type="FunFam" id="1.20.1310.20:FF:000001">
    <property type="entry name" value="Erythrocyte membrane protein 1, PfEMP1"/>
    <property type="match status" value="1"/>
</dbReference>
<feature type="region of interest" description="Disordered" evidence="1">
    <location>
        <begin position="1681"/>
        <end position="1824"/>
    </location>
</feature>
<dbReference type="Pfam" id="PF18562">
    <property type="entry name" value="CIDR1_gamma"/>
    <property type="match status" value="1"/>
</dbReference>